<protein>
    <submittedName>
        <fullName evidence="2">Uncharacterized protein</fullName>
    </submittedName>
</protein>
<dbReference type="STRING" id="446470.Snas_4328"/>
<accession>D3Q3Q8</accession>
<sequence>MNNPEIPQWWKTLTSDDSAERLGVNWRDPADWEPPDESASGGTLRNPTTMELDASIREGKLLVGTGPSVNMRGMGLDVDVHWYLDPGQPDQLWCALGFFYDPRLWIPVEPEPAALAEVLSASHPKPALNTVTLTSFTRGFLGFRDEVMLPNVYDGQLVPFNGLDLDRYTTMISYLEHSSWASSHQEDPLHDDFEAVSPLAMSAFDRERNTKSQLLGRVPSMTWRTLHSRSHLSFEVHSRNVVCVGVRYRPSPVSHHAVVKRINEAFKMGYPLDLPLDVVGALTCFDFLTEDDLEHHLTEPESTGHLASAIRVHAALWHGNLRRSLRLREFAAHPEPSVRNAVLRVAADYNYRFLFEEAALVAASDEPAERLEHFLIVGGDPDNYNAFGDSFAGQQPIMVDKEGNPVNVHTDFIGDSDVDEEDEAS</sequence>
<feature type="region of interest" description="Disordered" evidence="1">
    <location>
        <begin position="20"/>
        <end position="47"/>
    </location>
</feature>
<keyword evidence="3" id="KW-1185">Reference proteome</keyword>
<dbReference type="OrthoDB" id="3446073at2"/>
<dbReference type="Proteomes" id="UP000000844">
    <property type="component" value="Chromosome"/>
</dbReference>
<organism evidence="2 3">
    <name type="scientific">Stackebrandtia nassauensis (strain DSM 44728 / CIP 108903 / NRRL B-16338 / NBRC 102104 / LLR-40K-21)</name>
    <dbReference type="NCBI Taxonomy" id="446470"/>
    <lineage>
        <taxon>Bacteria</taxon>
        <taxon>Bacillati</taxon>
        <taxon>Actinomycetota</taxon>
        <taxon>Actinomycetes</taxon>
        <taxon>Glycomycetales</taxon>
        <taxon>Glycomycetaceae</taxon>
        <taxon>Stackebrandtia</taxon>
    </lineage>
</organism>
<evidence type="ECO:0000313" key="3">
    <source>
        <dbReference type="Proteomes" id="UP000000844"/>
    </source>
</evidence>
<dbReference type="AlphaFoldDB" id="D3Q3Q8"/>
<reference evidence="2 3" key="1">
    <citation type="journal article" date="2009" name="Stand. Genomic Sci.">
        <title>Complete genome sequence of Stackebrandtia nassauensis type strain (LLR-40K-21).</title>
        <authorList>
            <person name="Munk C."/>
            <person name="Lapidus A."/>
            <person name="Copeland A."/>
            <person name="Jando M."/>
            <person name="Mayilraj S."/>
            <person name="Glavina Del Rio T."/>
            <person name="Nolan M."/>
            <person name="Chen F."/>
            <person name="Lucas S."/>
            <person name="Tice H."/>
            <person name="Cheng J.F."/>
            <person name="Han C."/>
            <person name="Detter J.C."/>
            <person name="Bruce D."/>
            <person name="Goodwin L."/>
            <person name="Chain P."/>
            <person name="Pitluck S."/>
            <person name="Goker M."/>
            <person name="Ovchinikova G."/>
            <person name="Pati A."/>
            <person name="Ivanova N."/>
            <person name="Mavromatis K."/>
            <person name="Chen A."/>
            <person name="Palaniappan K."/>
            <person name="Land M."/>
            <person name="Hauser L."/>
            <person name="Chang Y.J."/>
            <person name="Jeffries C.D."/>
            <person name="Bristow J."/>
            <person name="Eisen J.A."/>
            <person name="Markowitz V."/>
            <person name="Hugenholtz P."/>
            <person name="Kyrpides N.C."/>
            <person name="Klenk H.P."/>
        </authorList>
    </citation>
    <scope>NUCLEOTIDE SEQUENCE [LARGE SCALE GENOMIC DNA]</scope>
    <source>
        <strain evidence="3">DSM 44728 / CIP 108903 / NRRL B-16338 / NBRC 102104 / LLR-40K-21</strain>
    </source>
</reference>
<dbReference type="EMBL" id="CP001778">
    <property type="protein sequence ID" value="ADD43975.1"/>
    <property type="molecule type" value="Genomic_DNA"/>
</dbReference>
<dbReference type="HOGENOM" id="CLU_645436_0_0_11"/>
<evidence type="ECO:0000256" key="1">
    <source>
        <dbReference type="SAM" id="MobiDB-lite"/>
    </source>
</evidence>
<name>D3Q3Q8_STANL</name>
<dbReference type="KEGG" id="sna:Snas_4328"/>
<evidence type="ECO:0000313" key="2">
    <source>
        <dbReference type="EMBL" id="ADD43975.1"/>
    </source>
</evidence>
<dbReference type="RefSeq" id="WP_013019546.1">
    <property type="nucleotide sequence ID" value="NC_013947.1"/>
</dbReference>
<gene>
    <name evidence="2" type="ordered locus">Snas_4328</name>
</gene>
<proteinExistence type="predicted"/>